<dbReference type="SUPFAM" id="SSF53474">
    <property type="entry name" value="alpha/beta-Hydrolases"/>
    <property type="match status" value="1"/>
</dbReference>
<evidence type="ECO:0008006" key="3">
    <source>
        <dbReference type="Google" id="ProtNLM"/>
    </source>
</evidence>
<dbReference type="InterPro" id="IPR029058">
    <property type="entry name" value="AB_hydrolase_fold"/>
</dbReference>
<dbReference type="Proteomes" id="UP001596297">
    <property type="component" value="Unassembled WGS sequence"/>
</dbReference>
<keyword evidence="2" id="KW-1185">Reference proteome</keyword>
<dbReference type="EMBL" id="JBHSWD010000001">
    <property type="protein sequence ID" value="MFC6591407.1"/>
    <property type="molecule type" value="Genomic_DNA"/>
</dbReference>
<protein>
    <recommendedName>
        <fullName evidence="3">Serine aminopeptidase S33 domain-containing protein</fullName>
    </recommendedName>
</protein>
<accession>A0ABW1YDU2</accession>
<gene>
    <name evidence="1" type="ORF">ACFP81_04860</name>
</gene>
<dbReference type="RefSeq" id="WP_380082409.1">
    <property type="nucleotide sequence ID" value="NZ_JBHSWD010000001.1"/>
</dbReference>
<evidence type="ECO:0000313" key="1">
    <source>
        <dbReference type="EMBL" id="MFC6591407.1"/>
    </source>
</evidence>
<organism evidence="1 2">
    <name type="scientific">Deinococcus lacus</name>
    <dbReference type="NCBI Taxonomy" id="392561"/>
    <lineage>
        <taxon>Bacteria</taxon>
        <taxon>Thermotogati</taxon>
        <taxon>Deinococcota</taxon>
        <taxon>Deinococci</taxon>
        <taxon>Deinococcales</taxon>
        <taxon>Deinococcaceae</taxon>
        <taxon>Deinococcus</taxon>
    </lineage>
</organism>
<reference evidence="2" key="1">
    <citation type="journal article" date="2019" name="Int. J. Syst. Evol. Microbiol.">
        <title>The Global Catalogue of Microorganisms (GCM) 10K type strain sequencing project: providing services to taxonomists for standard genome sequencing and annotation.</title>
        <authorList>
            <consortium name="The Broad Institute Genomics Platform"/>
            <consortium name="The Broad Institute Genome Sequencing Center for Infectious Disease"/>
            <person name="Wu L."/>
            <person name="Ma J."/>
        </authorList>
    </citation>
    <scope>NUCLEOTIDE SEQUENCE [LARGE SCALE GENOMIC DNA]</scope>
    <source>
        <strain evidence="2">CGMCC 1.15772</strain>
    </source>
</reference>
<name>A0ABW1YDU2_9DEIO</name>
<proteinExistence type="predicted"/>
<sequence length="91" mass="9336">MPTTLSVPTPAGHALAASLYAPTQPTSQLPSQAVLLAPATGIGRRFYHAFAEYLAGEGYGVLSFDFQGVGDSLVGPLKSCPASLVSWGPTT</sequence>
<comment type="caution">
    <text evidence="1">The sequence shown here is derived from an EMBL/GenBank/DDBJ whole genome shotgun (WGS) entry which is preliminary data.</text>
</comment>
<evidence type="ECO:0000313" key="2">
    <source>
        <dbReference type="Proteomes" id="UP001596297"/>
    </source>
</evidence>
<dbReference type="Gene3D" id="3.40.50.1820">
    <property type="entry name" value="alpha/beta hydrolase"/>
    <property type="match status" value="1"/>
</dbReference>